<proteinExistence type="predicted"/>
<dbReference type="PROSITE" id="PS50110">
    <property type="entry name" value="RESPONSE_REGULATORY"/>
    <property type="match status" value="1"/>
</dbReference>
<dbReference type="Proteomes" id="UP001319827">
    <property type="component" value="Chromosome"/>
</dbReference>
<gene>
    <name evidence="5" type="ORF">DESUT3_01630</name>
</gene>
<keyword evidence="1" id="KW-0597">Phosphoprotein</keyword>
<dbReference type="Gene3D" id="3.30.70.270">
    <property type="match status" value="1"/>
</dbReference>
<dbReference type="PANTHER" id="PTHR46663:SF3">
    <property type="entry name" value="SLL0267 PROTEIN"/>
    <property type="match status" value="1"/>
</dbReference>
<dbReference type="InterPro" id="IPR000160">
    <property type="entry name" value="GGDEF_dom"/>
</dbReference>
<evidence type="ECO:0000259" key="2">
    <source>
        <dbReference type="PROSITE" id="PS50110"/>
    </source>
</evidence>
<accession>A0ABM8HRK4</accession>
<keyword evidence="6" id="KW-1185">Reference proteome</keyword>
<dbReference type="PROSITE" id="PS50113">
    <property type="entry name" value="PAC"/>
    <property type="match status" value="1"/>
</dbReference>
<dbReference type="InterPro" id="IPR029787">
    <property type="entry name" value="Nucleotide_cyclase"/>
</dbReference>
<dbReference type="Pfam" id="PF13426">
    <property type="entry name" value="PAS_9"/>
    <property type="match status" value="1"/>
</dbReference>
<dbReference type="InterPro" id="IPR035965">
    <property type="entry name" value="PAS-like_dom_sf"/>
</dbReference>
<dbReference type="CDD" id="cd00156">
    <property type="entry name" value="REC"/>
    <property type="match status" value="1"/>
</dbReference>
<protein>
    <submittedName>
        <fullName evidence="5">Diguanylate cyclase</fullName>
    </submittedName>
</protein>
<evidence type="ECO:0000313" key="6">
    <source>
        <dbReference type="Proteomes" id="UP001319827"/>
    </source>
</evidence>
<feature type="domain" description="GGDEF" evidence="4">
    <location>
        <begin position="296"/>
        <end position="429"/>
    </location>
</feature>
<dbReference type="Pfam" id="PF00990">
    <property type="entry name" value="GGDEF"/>
    <property type="match status" value="1"/>
</dbReference>
<dbReference type="InterPro" id="IPR001789">
    <property type="entry name" value="Sig_transdc_resp-reg_receiver"/>
</dbReference>
<dbReference type="InterPro" id="IPR000014">
    <property type="entry name" value="PAS"/>
</dbReference>
<sequence length="430" mass="48410">MATRILYMEDEPGLARLLKKRLERRGYQVDVATSGEDGLAMLAREGFDIVLVDYHMPGISGLEVIRRLRADQNPIPTIMVTGNGNEGVAVEAMKEGATDYLVKDVELSYLELLPLVIDQVLERTHLLREREQMLGTIRESEERYRKLVELTPDGIAVSVDDRLEFVNPAGTFLLGCSNARELLGRCLIDFVTKDGQSALQEHFRQLSRAKDSVPWVEGKLARADGSKVEVEISGLPFQFQGHRAVLTIFRDITDRKQAQARLEQMAHFDPLTGLPNRVLFFDRLGQAFLQAKRYRHHFALLFLDLDRFKQINDTQGHEIGDLVLKETARRLNELVRASDTVARMGGDEFTIILSRMHEPPNASLVAEKIIESLEKPFVLKGQEFSLSASVGIAVFPLHGESPEDLLRHSDMAMYQAKKAGRGTYQVFAPA</sequence>
<dbReference type="SMART" id="SM00448">
    <property type="entry name" value="REC"/>
    <property type="match status" value="1"/>
</dbReference>
<dbReference type="PANTHER" id="PTHR46663">
    <property type="entry name" value="DIGUANYLATE CYCLASE DGCT-RELATED"/>
    <property type="match status" value="1"/>
</dbReference>
<reference evidence="5 6" key="2">
    <citation type="journal article" date="2021" name="Int. J. Syst. Evol. Microbiol.">
        <title>Isolation and Polyphasic Characterization of Desulfuromonas versatilis sp. Nov., an Electrogenic Bacteria Capable of Versatile Metabolism Isolated from a Graphene Oxide-Reducing Enrichment Culture.</title>
        <authorList>
            <person name="Xie L."/>
            <person name="Yoshida N."/>
            <person name="Ishii S."/>
            <person name="Meng L."/>
        </authorList>
    </citation>
    <scope>NUCLEOTIDE SEQUENCE [LARGE SCALE GENOMIC DNA]</scope>
    <source>
        <strain evidence="5 6">NIT-T3</strain>
    </source>
</reference>
<feature type="modified residue" description="4-aspartylphosphate" evidence="1">
    <location>
        <position position="53"/>
    </location>
</feature>
<feature type="domain" description="PAC" evidence="3">
    <location>
        <begin position="214"/>
        <end position="264"/>
    </location>
</feature>
<evidence type="ECO:0000259" key="4">
    <source>
        <dbReference type="PROSITE" id="PS50887"/>
    </source>
</evidence>
<evidence type="ECO:0000259" key="3">
    <source>
        <dbReference type="PROSITE" id="PS50113"/>
    </source>
</evidence>
<dbReference type="SUPFAM" id="SSF55073">
    <property type="entry name" value="Nucleotide cyclase"/>
    <property type="match status" value="1"/>
</dbReference>
<dbReference type="CDD" id="cd01949">
    <property type="entry name" value="GGDEF"/>
    <property type="match status" value="1"/>
</dbReference>
<dbReference type="InterPro" id="IPR043128">
    <property type="entry name" value="Rev_trsase/Diguanyl_cyclase"/>
</dbReference>
<dbReference type="Gene3D" id="3.40.50.2300">
    <property type="match status" value="1"/>
</dbReference>
<name>A0ABM8HRK4_9BACT</name>
<dbReference type="SMART" id="SM00091">
    <property type="entry name" value="PAS"/>
    <property type="match status" value="1"/>
</dbReference>
<dbReference type="SUPFAM" id="SSF55785">
    <property type="entry name" value="PYP-like sensor domain (PAS domain)"/>
    <property type="match status" value="1"/>
</dbReference>
<reference evidence="5 6" key="1">
    <citation type="journal article" date="2016" name="C (Basel)">
        <title>Selective Growth of and Electricity Production by Marine Exoelectrogenic Bacteria in Self-Aggregated Hydrogel of Microbially Reduced Graphene Oxide.</title>
        <authorList>
            <person name="Yoshida N."/>
            <person name="Goto Y."/>
            <person name="Miyata Y."/>
        </authorList>
    </citation>
    <scope>NUCLEOTIDE SEQUENCE [LARGE SCALE GENOMIC DNA]</scope>
    <source>
        <strain evidence="5 6">NIT-T3</strain>
    </source>
</reference>
<evidence type="ECO:0000313" key="5">
    <source>
        <dbReference type="EMBL" id="BCR03094.1"/>
    </source>
</evidence>
<dbReference type="InterPro" id="IPR052163">
    <property type="entry name" value="DGC-Regulatory_Protein"/>
</dbReference>
<dbReference type="RefSeq" id="WP_225911586.1">
    <property type="nucleotide sequence ID" value="NZ_AP024355.1"/>
</dbReference>
<evidence type="ECO:0000256" key="1">
    <source>
        <dbReference type="PROSITE-ProRule" id="PRU00169"/>
    </source>
</evidence>
<dbReference type="SUPFAM" id="SSF52172">
    <property type="entry name" value="CheY-like"/>
    <property type="match status" value="1"/>
</dbReference>
<dbReference type="EMBL" id="AP024355">
    <property type="protein sequence ID" value="BCR03094.1"/>
    <property type="molecule type" value="Genomic_DNA"/>
</dbReference>
<dbReference type="Gene3D" id="3.30.450.20">
    <property type="entry name" value="PAS domain"/>
    <property type="match status" value="1"/>
</dbReference>
<dbReference type="NCBIfam" id="TIGR00254">
    <property type="entry name" value="GGDEF"/>
    <property type="match status" value="1"/>
</dbReference>
<feature type="domain" description="Response regulatory" evidence="2">
    <location>
        <begin position="4"/>
        <end position="118"/>
    </location>
</feature>
<dbReference type="InterPro" id="IPR011006">
    <property type="entry name" value="CheY-like_superfamily"/>
</dbReference>
<dbReference type="PROSITE" id="PS50887">
    <property type="entry name" value="GGDEF"/>
    <property type="match status" value="1"/>
</dbReference>
<dbReference type="NCBIfam" id="TIGR00229">
    <property type="entry name" value="sensory_box"/>
    <property type="match status" value="1"/>
</dbReference>
<dbReference type="SMART" id="SM00267">
    <property type="entry name" value="GGDEF"/>
    <property type="match status" value="1"/>
</dbReference>
<organism evidence="5 6">
    <name type="scientific">Desulfuromonas versatilis</name>
    <dbReference type="NCBI Taxonomy" id="2802975"/>
    <lineage>
        <taxon>Bacteria</taxon>
        <taxon>Pseudomonadati</taxon>
        <taxon>Thermodesulfobacteriota</taxon>
        <taxon>Desulfuromonadia</taxon>
        <taxon>Desulfuromonadales</taxon>
        <taxon>Desulfuromonadaceae</taxon>
        <taxon>Desulfuromonas</taxon>
    </lineage>
</organism>
<dbReference type="Pfam" id="PF00072">
    <property type="entry name" value="Response_reg"/>
    <property type="match status" value="1"/>
</dbReference>
<dbReference type="InterPro" id="IPR000700">
    <property type="entry name" value="PAS-assoc_C"/>
</dbReference>